<organism evidence="2 3">
    <name type="scientific">Legionella maceachernii</name>
    <dbReference type="NCBI Taxonomy" id="466"/>
    <lineage>
        <taxon>Bacteria</taxon>
        <taxon>Pseudomonadati</taxon>
        <taxon>Pseudomonadota</taxon>
        <taxon>Gammaproteobacteria</taxon>
        <taxon>Legionellales</taxon>
        <taxon>Legionellaceae</taxon>
        <taxon>Legionella</taxon>
    </lineage>
</organism>
<dbReference type="Proteomes" id="UP000054908">
    <property type="component" value="Unassembled WGS sequence"/>
</dbReference>
<dbReference type="InterPro" id="IPR011009">
    <property type="entry name" value="Kinase-like_dom_sf"/>
</dbReference>
<protein>
    <submittedName>
        <fullName evidence="2">Spectinomycin phosphotransferase</fullName>
    </submittedName>
</protein>
<evidence type="ECO:0000313" key="2">
    <source>
        <dbReference type="EMBL" id="KTD25165.1"/>
    </source>
</evidence>
<proteinExistence type="predicted"/>
<feature type="domain" description="Aminoglycoside phosphotransferase" evidence="1">
    <location>
        <begin position="31"/>
        <end position="259"/>
    </location>
</feature>
<keyword evidence="3" id="KW-1185">Reference proteome</keyword>
<dbReference type="Pfam" id="PF01636">
    <property type="entry name" value="APH"/>
    <property type="match status" value="1"/>
</dbReference>
<dbReference type="AlphaFoldDB" id="A0A0W0VYU1"/>
<keyword evidence="2" id="KW-0808">Transferase</keyword>
<name>A0A0W0VYU1_9GAMM</name>
<dbReference type="OrthoDB" id="236897at2"/>
<evidence type="ECO:0000313" key="3">
    <source>
        <dbReference type="Proteomes" id="UP000054908"/>
    </source>
</evidence>
<dbReference type="Gene3D" id="3.30.200.20">
    <property type="entry name" value="Phosphorylase Kinase, domain 1"/>
    <property type="match status" value="1"/>
</dbReference>
<accession>A0A0W0VYU1</accession>
<evidence type="ECO:0000259" key="1">
    <source>
        <dbReference type="Pfam" id="PF01636"/>
    </source>
</evidence>
<sequence length="342" mass="39267">MLIKPDLKEEKIIACLRDAYGLPMEKIAFLPLGADFNTAVYQATTSSQVDYFLKLRRDEFIDASVSVPKYLASLGIKQVIPPLATKTRQLWTNLASFKAILYSYVEGHNGVESKLSEDQWVQFGSVIKKLHSTNIPNALTNGIPREVFSSKWRETVKAFLICIENEVFVEAVAVKMAEFLKSKSSEIRKLVERAEKLAIILRKHPREYILCHADIHGWNLIVDKEGALYIVDWDTLIFAPKERDLMFIGAGIWDSGRTAAEEELLFYQGYGQTKINQDAICYYRFERIIQDIGEYCEYIFLSDEGGDDRMQCLEHLQSVFLLNGALDRAYQSYKVRKYNINQ</sequence>
<reference evidence="2 3" key="1">
    <citation type="submission" date="2015-11" db="EMBL/GenBank/DDBJ databases">
        <title>Genomic analysis of 38 Legionella species identifies large and diverse effector repertoires.</title>
        <authorList>
            <person name="Burstein D."/>
            <person name="Amaro F."/>
            <person name="Zusman T."/>
            <person name="Lifshitz Z."/>
            <person name="Cohen O."/>
            <person name="Gilbert J.A."/>
            <person name="Pupko T."/>
            <person name="Shuman H.A."/>
            <person name="Segal G."/>
        </authorList>
    </citation>
    <scope>NUCLEOTIDE SEQUENCE [LARGE SCALE GENOMIC DNA]</scope>
    <source>
        <strain evidence="2 3">PX-1-G2-E2</strain>
    </source>
</reference>
<dbReference type="GO" id="GO:0016740">
    <property type="term" value="F:transferase activity"/>
    <property type="evidence" value="ECO:0007669"/>
    <property type="project" value="UniProtKB-KW"/>
</dbReference>
<dbReference type="PATRIC" id="fig|466.6.peg.2275"/>
<dbReference type="Gene3D" id="1.10.510.10">
    <property type="entry name" value="Transferase(Phosphotransferase) domain 1"/>
    <property type="match status" value="1"/>
</dbReference>
<dbReference type="InterPro" id="IPR002575">
    <property type="entry name" value="Aminoglycoside_PTrfase"/>
</dbReference>
<dbReference type="SUPFAM" id="SSF56112">
    <property type="entry name" value="Protein kinase-like (PK-like)"/>
    <property type="match status" value="1"/>
</dbReference>
<dbReference type="EMBL" id="LNYL01000045">
    <property type="protein sequence ID" value="KTD25165.1"/>
    <property type="molecule type" value="Genomic_DNA"/>
</dbReference>
<dbReference type="STRING" id="466.Lmac_2143"/>
<dbReference type="Gene3D" id="1.20.58.840">
    <property type="match status" value="1"/>
</dbReference>
<gene>
    <name evidence="2" type="primary">aph_1</name>
    <name evidence="2" type="ORF">Lmac_2143</name>
</gene>
<comment type="caution">
    <text evidence="2">The sequence shown here is derived from an EMBL/GenBank/DDBJ whole genome shotgun (WGS) entry which is preliminary data.</text>
</comment>